<feature type="transmembrane region" description="Helical" evidence="1">
    <location>
        <begin position="126"/>
        <end position="147"/>
    </location>
</feature>
<keyword evidence="1" id="KW-0812">Transmembrane</keyword>
<comment type="caution">
    <text evidence="3">The sequence shown here is derived from an EMBL/GenBank/DDBJ whole genome shotgun (WGS) entry which is preliminary data.</text>
</comment>
<keyword evidence="4" id="KW-1185">Reference proteome</keyword>
<sequence length="349" mass="39012">MHQCLAGHAHKVDSLRQDSFSMPTTMMTSNSTGTPFHLVHDYDMRTLFGFQSAHYLEIACFTLLVYDLLTTFGEEVEYFWSGPWSISRILFFLNRYLPFIAMIPTSAALFGADIPAQVWCTHLIRAAFELSIIVICVNQGILFLRVWYMYSHSAIARAVACFSYTGCALSSLIMMGFSLPFLKSPTESLQLQRTISTIPGCSAPPPSMIWMVFVPSTIIHTILFGFTIARVAKISHDLRVDQLMRRLLRDGGLVFFVSMVSATFSVVGARLTTDPVINGPATWSNSQLAINAVAVSRLMLSIRSLAAKLKISQNWLFNPSELSRVRWRAVSGDYGRSIVVEMDSHEPVV</sequence>
<evidence type="ECO:0000313" key="3">
    <source>
        <dbReference type="EMBL" id="KAG1776642.1"/>
    </source>
</evidence>
<feature type="transmembrane region" description="Helical" evidence="1">
    <location>
        <begin position="283"/>
        <end position="300"/>
    </location>
</feature>
<dbReference type="AlphaFoldDB" id="A0A9P7D2G2"/>
<dbReference type="InterPro" id="IPR045340">
    <property type="entry name" value="DUF6533"/>
</dbReference>
<dbReference type="Proteomes" id="UP000714275">
    <property type="component" value="Unassembled WGS sequence"/>
</dbReference>
<organism evidence="3 4">
    <name type="scientific">Suillus placidus</name>
    <dbReference type="NCBI Taxonomy" id="48579"/>
    <lineage>
        <taxon>Eukaryota</taxon>
        <taxon>Fungi</taxon>
        <taxon>Dikarya</taxon>
        <taxon>Basidiomycota</taxon>
        <taxon>Agaricomycotina</taxon>
        <taxon>Agaricomycetes</taxon>
        <taxon>Agaricomycetidae</taxon>
        <taxon>Boletales</taxon>
        <taxon>Suillineae</taxon>
        <taxon>Suillaceae</taxon>
        <taxon>Suillus</taxon>
    </lineage>
</organism>
<accession>A0A9P7D2G2</accession>
<name>A0A9P7D2G2_9AGAM</name>
<evidence type="ECO:0000256" key="1">
    <source>
        <dbReference type="SAM" id="Phobius"/>
    </source>
</evidence>
<dbReference type="Pfam" id="PF20151">
    <property type="entry name" value="DUF6533"/>
    <property type="match status" value="1"/>
</dbReference>
<proteinExistence type="predicted"/>
<feature type="transmembrane region" description="Helical" evidence="1">
    <location>
        <begin position="96"/>
        <end position="114"/>
    </location>
</feature>
<feature type="transmembrane region" description="Helical" evidence="1">
    <location>
        <begin position="208"/>
        <end position="232"/>
    </location>
</feature>
<feature type="transmembrane region" description="Helical" evidence="1">
    <location>
        <begin position="253"/>
        <end position="271"/>
    </location>
</feature>
<feature type="transmembrane region" description="Helical" evidence="1">
    <location>
        <begin position="159"/>
        <end position="182"/>
    </location>
</feature>
<reference evidence="3" key="1">
    <citation type="journal article" date="2020" name="New Phytol.">
        <title>Comparative genomics reveals dynamic genome evolution in host specialist ectomycorrhizal fungi.</title>
        <authorList>
            <person name="Lofgren L.A."/>
            <person name="Nguyen N.H."/>
            <person name="Vilgalys R."/>
            <person name="Ruytinx J."/>
            <person name="Liao H.L."/>
            <person name="Branco S."/>
            <person name="Kuo A."/>
            <person name="LaButti K."/>
            <person name="Lipzen A."/>
            <person name="Andreopoulos W."/>
            <person name="Pangilinan J."/>
            <person name="Riley R."/>
            <person name="Hundley H."/>
            <person name="Na H."/>
            <person name="Barry K."/>
            <person name="Grigoriev I.V."/>
            <person name="Stajich J.E."/>
            <person name="Kennedy P.G."/>
        </authorList>
    </citation>
    <scope>NUCLEOTIDE SEQUENCE</scope>
    <source>
        <strain evidence="3">DOB743</strain>
    </source>
</reference>
<keyword evidence="1" id="KW-0472">Membrane</keyword>
<protein>
    <recommendedName>
        <fullName evidence="2">DUF6533 domain-containing protein</fullName>
    </recommendedName>
</protein>
<dbReference type="OrthoDB" id="2679643at2759"/>
<feature type="domain" description="DUF6533" evidence="2">
    <location>
        <begin position="55"/>
        <end position="100"/>
    </location>
</feature>
<dbReference type="EMBL" id="JABBWD010000025">
    <property type="protein sequence ID" value="KAG1776642.1"/>
    <property type="molecule type" value="Genomic_DNA"/>
</dbReference>
<gene>
    <name evidence="3" type="ORF">EV702DRAFT_327959</name>
</gene>
<evidence type="ECO:0000259" key="2">
    <source>
        <dbReference type="Pfam" id="PF20151"/>
    </source>
</evidence>
<evidence type="ECO:0000313" key="4">
    <source>
        <dbReference type="Proteomes" id="UP000714275"/>
    </source>
</evidence>
<keyword evidence="1" id="KW-1133">Transmembrane helix</keyword>